<keyword evidence="2" id="KW-1185">Reference proteome</keyword>
<proteinExistence type="predicted"/>
<dbReference type="RefSeq" id="WP_203871538.1">
    <property type="nucleotide sequence ID" value="NZ_BONW01000056.1"/>
</dbReference>
<sequence length="45" mass="4998">MDLRDEFDLPAVLVLAGRNLAAHYAKRASLYRAGLVLIATIIWLS</sequence>
<evidence type="ECO:0000313" key="2">
    <source>
        <dbReference type="Proteomes" id="UP000646749"/>
    </source>
</evidence>
<protein>
    <submittedName>
        <fullName evidence="1">Uncharacterized protein</fullName>
    </submittedName>
</protein>
<name>A0ABQ4EEU5_9ACTN</name>
<evidence type="ECO:0000313" key="1">
    <source>
        <dbReference type="EMBL" id="GIG93250.1"/>
    </source>
</evidence>
<comment type="caution">
    <text evidence="1">The sequence shown here is derived from an EMBL/GenBank/DDBJ whole genome shotgun (WGS) entry which is preliminary data.</text>
</comment>
<dbReference type="EMBL" id="BONW01000056">
    <property type="protein sequence ID" value="GIG93250.1"/>
    <property type="molecule type" value="Genomic_DNA"/>
</dbReference>
<accession>A0ABQ4EEU5</accession>
<gene>
    <name evidence="1" type="ORF">Pen02_81860</name>
</gene>
<organism evidence="1 2">
    <name type="scientific">Plantactinospora endophytica</name>
    <dbReference type="NCBI Taxonomy" id="673535"/>
    <lineage>
        <taxon>Bacteria</taxon>
        <taxon>Bacillati</taxon>
        <taxon>Actinomycetota</taxon>
        <taxon>Actinomycetes</taxon>
        <taxon>Micromonosporales</taxon>
        <taxon>Micromonosporaceae</taxon>
        <taxon>Plantactinospora</taxon>
    </lineage>
</organism>
<dbReference type="Proteomes" id="UP000646749">
    <property type="component" value="Unassembled WGS sequence"/>
</dbReference>
<reference evidence="1 2" key="1">
    <citation type="submission" date="2021-01" db="EMBL/GenBank/DDBJ databases">
        <title>Whole genome shotgun sequence of Plantactinospora endophytica NBRC 110450.</title>
        <authorList>
            <person name="Komaki H."/>
            <person name="Tamura T."/>
        </authorList>
    </citation>
    <scope>NUCLEOTIDE SEQUENCE [LARGE SCALE GENOMIC DNA]</scope>
    <source>
        <strain evidence="1 2">NBRC 110450</strain>
    </source>
</reference>